<comment type="caution">
    <text evidence="7">The sequence shown here is derived from an EMBL/GenBank/DDBJ whole genome shotgun (WGS) entry which is preliminary data.</text>
</comment>
<reference evidence="8" key="1">
    <citation type="journal article" date="2019" name="Int. J. Syst. Evol. Microbiol.">
        <title>The Global Catalogue of Microorganisms (GCM) 10K type strain sequencing project: providing services to taxonomists for standard genome sequencing and annotation.</title>
        <authorList>
            <consortium name="The Broad Institute Genomics Platform"/>
            <consortium name="The Broad Institute Genome Sequencing Center for Infectious Disease"/>
            <person name="Wu L."/>
            <person name="Ma J."/>
        </authorList>
    </citation>
    <scope>NUCLEOTIDE SEQUENCE [LARGE SCALE GENOMIC DNA]</scope>
    <source>
        <strain evidence="8">CCTCC AB 2013263</strain>
    </source>
</reference>
<protein>
    <submittedName>
        <fullName evidence="7">TetR/AcrR family transcriptional regulator</fullName>
    </submittedName>
</protein>
<keyword evidence="2" id="KW-0805">Transcription regulation</keyword>
<keyword evidence="3 5" id="KW-0238">DNA-binding</keyword>
<dbReference type="Gene3D" id="1.10.357.10">
    <property type="entry name" value="Tetracycline Repressor, domain 2"/>
    <property type="match status" value="1"/>
</dbReference>
<evidence type="ECO:0000313" key="8">
    <source>
        <dbReference type="Proteomes" id="UP001595748"/>
    </source>
</evidence>
<name>A0ABV8A491_9DEIO</name>
<dbReference type="PROSITE" id="PS50977">
    <property type="entry name" value="HTH_TETR_2"/>
    <property type="match status" value="1"/>
</dbReference>
<feature type="domain" description="HTH tetR-type" evidence="6">
    <location>
        <begin position="8"/>
        <end position="68"/>
    </location>
</feature>
<evidence type="ECO:0000259" key="6">
    <source>
        <dbReference type="PROSITE" id="PS50977"/>
    </source>
</evidence>
<dbReference type="SUPFAM" id="SSF48498">
    <property type="entry name" value="Tetracyclin repressor-like, C-terminal domain"/>
    <property type="match status" value="1"/>
</dbReference>
<evidence type="ECO:0000313" key="7">
    <source>
        <dbReference type="EMBL" id="MFC3860514.1"/>
    </source>
</evidence>
<sequence length="209" mass="23717">MPRIVNHDTRREELTQHVWQLIRKQGLSGVTIRNLSQESGWSSGAIRHYLPTREQLLTFAAEQLDKQAEKRLRHLPYTGNPLQDFQQLLHNLLPLDDETRTWMEVWLAFTGAAISEQTYADTQGIVYNNVHQLLREILTNFQAKGWQVDPEPASTELHALLDGLSIHLLLRQITPEQAREALEVALGRVLVEPAGLPTPPAPYPKGRGS</sequence>
<keyword evidence="8" id="KW-1185">Reference proteome</keyword>
<feature type="DNA-binding region" description="H-T-H motif" evidence="5">
    <location>
        <begin position="31"/>
        <end position="50"/>
    </location>
</feature>
<keyword evidence="4" id="KW-0804">Transcription</keyword>
<organism evidence="7 8">
    <name type="scientific">Deinococcus antarcticus</name>
    <dbReference type="NCBI Taxonomy" id="1298767"/>
    <lineage>
        <taxon>Bacteria</taxon>
        <taxon>Thermotogati</taxon>
        <taxon>Deinococcota</taxon>
        <taxon>Deinococci</taxon>
        <taxon>Deinococcales</taxon>
        <taxon>Deinococcaceae</taxon>
        <taxon>Deinococcus</taxon>
    </lineage>
</organism>
<dbReference type="EMBL" id="JBHRZF010000078">
    <property type="protein sequence ID" value="MFC3860514.1"/>
    <property type="molecule type" value="Genomic_DNA"/>
</dbReference>
<dbReference type="InterPro" id="IPR036271">
    <property type="entry name" value="Tet_transcr_reg_TetR-rel_C_sf"/>
</dbReference>
<accession>A0ABV8A491</accession>
<evidence type="ECO:0000256" key="2">
    <source>
        <dbReference type="ARBA" id="ARBA00023015"/>
    </source>
</evidence>
<evidence type="ECO:0000256" key="5">
    <source>
        <dbReference type="PROSITE-ProRule" id="PRU00335"/>
    </source>
</evidence>
<evidence type="ECO:0000256" key="1">
    <source>
        <dbReference type="ARBA" id="ARBA00022491"/>
    </source>
</evidence>
<dbReference type="InterPro" id="IPR009057">
    <property type="entry name" value="Homeodomain-like_sf"/>
</dbReference>
<dbReference type="SUPFAM" id="SSF46689">
    <property type="entry name" value="Homeodomain-like"/>
    <property type="match status" value="1"/>
</dbReference>
<dbReference type="InterPro" id="IPR001647">
    <property type="entry name" value="HTH_TetR"/>
</dbReference>
<gene>
    <name evidence="7" type="ORF">ACFOPQ_07015</name>
</gene>
<dbReference type="Pfam" id="PF13977">
    <property type="entry name" value="TetR_C_6"/>
    <property type="match status" value="1"/>
</dbReference>
<dbReference type="InterPro" id="IPR039538">
    <property type="entry name" value="BetI_C"/>
</dbReference>
<dbReference type="RefSeq" id="WP_380076660.1">
    <property type="nucleotide sequence ID" value="NZ_JBHRZF010000078.1"/>
</dbReference>
<proteinExistence type="predicted"/>
<evidence type="ECO:0000256" key="3">
    <source>
        <dbReference type="ARBA" id="ARBA00023125"/>
    </source>
</evidence>
<keyword evidence="1" id="KW-0678">Repressor</keyword>
<evidence type="ECO:0000256" key="4">
    <source>
        <dbReference type="ARBA" id="ARBA00023163"/>
    </source>
</evidence>
<dbReference type="Proteomes" id="UP001595748">
    <property type="component" value="Unassembled WGS sequence"/>
</dbReference>